<accession>A0A9X2M050</accession>
<dbReference type="PROSITE" id="PS51257">
    <property type="entry name" value="PROKAR_LIPOPROTEIN"/>
    <property type="match status" value="1"/>
</dbReference>
<evidence type="ECO:0008006" key="4">
    <source>
        <dbReference type="Google" id="ProtNLM"/>
    </source>
</evidence>
<keyword evidence="3" id="KW-1185">Reference proteome</keyword>
<sequence>MAPRHRHRRTTAVTALAAVALVVPVTVGCGAVEKALDCAQLAVDISNDVDNLQDALTGAGVDPQEADKVLDALGKDIDTMDDRTDNADVDKAVDDLQKAVDNVQKAVDNVQKSVDSGDRPDLTPVRDAAGELTKVCTP</sequence>
<name>A0A9X2M050_STRMQ</name>
<comment type="caution">
    <text evidence="2">The sequence shown here is derived from an EMBL/GenBank/DDBJ whole genome shotgun (WGS) entry which is preliminary data.</text>
</comment>
<reference evidence="2" key="1">
    <citation type="submission" date="2022-06" db="EMBL/GenBank/DDBJ databases">
        <title>WGS of actinobacteria.</title>
        <authorList>
            <person name="Thawai C."/>
        </authorList>
    </citation>
    <scope>NUCLEOTIDE SEQUENCE</scope>
    <source>
        <strain evidence="2">DSM 42010</strain>
    </source>
</reference>
<dbReference type="EMBL" id="JANIIC010000036">
    <property type="protein sequence ID" value="MCQ8832779.1"/>
    <property type="molecule type" value="Genomic_DNA"/>
</dbReference>
<evidence type="ECO:0000256" key="1">
    <source>
        <dbReference type="SAM" id="MobiDB-lite"/>
    </source>
</evidence>
<dbReference type="AlphaFoldDB" id="A0A9X2M050"/>
<feature type="region of interest" description="Disordered" evidence="1">
    <location>
        <begin position="111"/>
        <end position="138"/>
    </location>
</feature>
<protein>
    <recommendedName>
        <fullName evidence="4">Secreted protein</fullName>
    </recommendedName>
</protein>
<proteinExistence type="predicted"/>
<organism evidence="2 3">
    <name type="scientific">Streptomyces malaysiensis subsp. samsunensis</name>
    <dbReference type="NCBI Taxonomy" id="459658"/>
    <lineage>
        <taxon>Bacteria</taxon>
        <taxon>Bacillati</taxon>
        <taxon>Actinomycetota</taxon>
        <taxon>Actinomycetes</taxon>
        <taxon>Kitasatosporales</taxon>
        <taxon>Streptomycetaceae</taxon>
        <taxon>Streptomyces</taxon>
        <taxon>Streptomyces violaceusniger group</taxon>
    </lineage>
</organism>
<dbReference type="RefSeq" id="WP_257633494.1">
    <property type="nucleotide sequence ID" value="NZ_JANIIC010000036.1"/>
</dbReference>
<evidence type="ECO:0000313" key="2">
    <source>
        <dbReference type="EMBL" id="MCQ8832779.1"/>
    </source>
</evidence>
<dbReference type="Proteomes" id="UP001142400">
    <property type="component" value="Unassembled WGS sequence"/>
</dbReference>
<evidence type="ECO:0000313" key="3">
    <source>
        <dbReference type="Proteomes" id="UP001142400"/>
    </source>
</evidence>
<gene>
    <name evidence="2" type="ORF">NQU54_27885</name>
</gene>